<name>A0A089ZV65_METFO</name>
<dbReference type="SUPFAM" id="SSF56801">
    <property type="entry name" value="Acetyl-CoA synthetase-like"/>
    <property type="match status" value="1"/>
</dbReference>
<organism evidence="7 9">
    <name type="scientific">Methanobacterium formicicum</name>
    <dbReference type="NCBI Taxonomy" id="2162"/>
    <lineage>
        <taxon>Archaea</taxon>
        <taxon>Methanobacteriati</taxon>
        <taxon>Methanobacteriota</taxon>
        <taxon>Methanomada group</taxon>
        <taxon>Methanobacteria</taxon>
        <taxon>Methanobacteriales</taxon>
        <taxon>Methanobacteriaceae</taxon>
        <taxon>Methanobacterium</taxon>
    </lineage>
</organism>
<dbReference type="Proteomes" id="UP000029661">
    <property type="component" value="Chromosome"/>
</dbReference>
<dbReference type="OrthoDB" id="37928at2157"/>
<dbReference type="PIRSF" id="PIRSF006444">
    <property type="entry name" value="PaaK"/>
    <property type="match status" value="1"/>
</dbReference>
<evidence type="ECO:0000259" key="6">
    <source>
        <dbReference type="Pfam" id="PF14535"/>
    </source>
</evidence>
<reference evidence="7" key="1">
    <citation type="submission" date="2013-12" db="EMBL/GenBank/DDBJ databases">
        <title>The complete genome sequence of Methanobacterium sp. BRM9.</title>
        <authorList>
            <consortium name="Pastoral Greenhouse Gas Research Consortium"/>
            <person name="Kelly W.J."/>
            <person name="Leahy S.C."/>
            <person name="Perry R."/>
            <person name="Li D."/>
            <person name="Altermann E."/>
            <person name="Lambie S.C."/>
            <person name="Attwood G.T."/>
        </authorList>
    </citation>
    <scope>NUCLEOTIDE SEQUENCE [LARGE SCALE GENOMIC DNA]</scope>
    <source>
        <strain evidence="7">BRM9</strain>
    </source>
</reference>
<dbReference type="InterPro" id="IPR011880">
    <property type="entry name" value="PA_CoA_ligase"/>
</dbReference>
<dbReference type="PANTHER" id="PTHR43439:SF1">
    <property type="entry name" value="PHENYLACETATE-COENZYME A LIGASE"/>
    <property type="match status" value="1"/>
</dbReference>
<proteinExistence type="predicted"/>
<reference evidence="8" key="2">
    <citation type="submission" date="2014-09" db="EMBL/GenBank/DDBJ databases">
        <authorList>
            <person name="Bishop-Lilly K.A."/>
            <person name="Broomall S.M."/>
            <person name="Chain P.S."/>
            <person name="Chertkov O."/>
            <person name="Coyne S.R."/>
            <person name="Daligault H.E."/>
            <person name="Davenport K.W."/>
            <person name="Erkkila T."/>
            <person name="Frey K.G."/>
            <person name="Gibbons H.S."/>
            <person name="Gu W."/>
            <person name="Jaissle J."/>
            <person name="Johnson S.L."/>
            <person name="Koroleva G.I."/>
            <person name="Ladner J.T."/>
            <person name="Lo C.-C."/>
            <person name="Minogue T.D."/>
            <person name="Munk C."/>
            <person name="Palacios G.F."/>
            <person name="Redden C.L."/>
            <person name="Rosenzweig C.N."/>
            <person name="Scholz M.B."/>
            <person name="Teshima H."/>
            <person name="Xu Y."/>
        </authorList>
    </citation>
    <scope>NUCLEOTIDE SEQUENCE</scope>
    <source>
        <strain evidence="8">Mb9</strain>
    </source>
</reference>
<dbReference type="InterPro" id="IPR000873">
    <property type="entry name" value="AMP-dep_synth/lig_dom"/>
</dbReference>
<evidence type="ECO:0000313" key="7">
    <source>
        <dbReference type="EMBL" id="AIS31894.1"/>
    </source>
</evidence>
<dbReference type="Pfam" id="PF14535">
    <property type="entry name" value="AMP-binding_C_2"/>
    <property type="match status" value="1"/>
</dbReference>
<gene>
    <name evidence="7" type="primary">ftsA3</name>
    <name evidence="8" type="synonym">paaK1</name>
    <name evidence="7" type="ORF">BRM9_1078</name>
    <name evidence="8" type="ORF">MB9_1266</name>
</gene>
<evidence type="ECO:0000313" key="10">
    <source>
        <dbReference type="Proteomes" id="UP000062768"/>
    </source>
</evidence>
<dbReference type="InterPro" id="IPR045851">
    <property type="entry name" value="AMP-bd_C_sf"/>
</dbReference>
<dbReference type="STRING" id="2162.BRM9_1078"/>
<evidence type="ECO:0000256" key="3">
    <source>
        <dbReference type="ARBA" id="ARBA00022598"/>
    </source>
</evidence>
<dbReference type="PATRIC" id="fig|2162.10.peg.1324"/>
<evidence type="ECO:0000259" key="5">
    <source>
        <dbReference type="Pfam" id="PF00501"/>
    </source>
</evidence>
<evidence type="ECO:0000256" key="2">
    <source>
        <dbReference type="ARBA" id="ARBA00011245"/>
    </source>
</evidence>
<dbReference type="GeneID" id="26739512"/>
<dbReference type="GO" id="GO:0000166">
    <property type="term" value="F:nucleotide binding"/>
    <property type="evidence" value="ECO:0007669"/>
    <property type="project" value="UniProtKB-KW"/>
</dbReference>
<feature type="domain" description="AMP-dependent ligase C-terminal" evidence="6">
    <location>
        <begin position="334"/>
        <end position="430"/>
    </location>
</feature>
<dbReference type="KEGG" id="mfc:BRM9_1078"/>
<comment type="pathway">
    <text evidence="1">Aromatic compound metabolism.</text>
</comment>
<protein>
    <submittedName>
        <fullName evidence="7">Coenzyme F390 synthetase FtsA3</fullName>
    </submittedName>
    <submittedName>
        <fullName evidence="8">Phenylacetate-coenzyme A ligase</fullName>
        <ecNumber evidence="8">6.2.1.30</ecNumber>
    </submittedName>
</protein>
<dbReference type="AlphaFoldDB" id="A0A089ZV65"/>
<dbReference type="FunFam" id="3.40.50.12780:FF:000016">
    <property type="entry name" value="Phenylacetate-coenzyme A ligase"/>
    <property type="match status" value="1"/>
</dbReference>
<dbReference type="InterPro" id="IPR042099">
    <property type="entry name" value="ANL_N_sf"/>
</dbReference>
<keyword evidence="10" id="KW-1185">Reference proteome</keyword>
<dbReference type="Pfam" id="PF00501">
    <property type="entry name" value="AMP-binding"/>
    <property type="match status" value="1"/>
</dbReference>
<dbReference type="EMBL" id="CP006933">
    <property type="protein sequence ID" value="AIS31894.1"/>
    <property type="molecule type" value="Genomic_DNA"/>
</dbReference>
<dbReference type="GO" id="GO:0010124">
    <property type="term" value="P:phenylacetate catabolic process"/>
    <property type="evidence" value="ECO:0007669"/>
    <property type="project" value="InterPro"/>
</dbReference>
<evidence type="ECO:0000256" key="4">
    <source>
        <dbReference type="ARBA" id="ARBA00022741"/>
    </source>
</evidence>
<sequence>MIYNEKAECMSAPEKEELQLKRLQDVVKRAYENVPYYRKKLDAAGITPADIQTLEDIEKIPFTTKSDLRDAYPFGMFAVSTDDIVEVHTTSGTTGKPTVSGYTAKDLDIWGEVVARALSMAGATRKDIVQNCYGYGLFTGGLGVHHGGQKVGCTVIPISAGNTQRQIEIIQDFKSTILTCTPSYAMYIAEVLEREGVPPEDIKLKAGVFGAEMWTEEMRNEIERRLNLDALNIYGLTEIIGPGVANECMEKNGLHIFDDHFYPEIIDPQTLETLPEGEKGELVLTTLTREGMPVLRFRTRDITALRKGECGCGRTHVKMDRITGRSDDMLKIRGVIVFPSQIERALLKIPGMEPNYQIIATRPEHLDELEVQVEASPALFSDEVKHVEQVTRSIEKQIHDEIGLRVTVSLVEPQSLPRSEGKAVRVIDKRDMS</sequence>
<evidence type="ECO:0000256" key="1">
    <source>
        <dbReference type="ARBA" id="ARBA00005211"/>
    </source>
</evidence>
<dbReference type="CDD" id="cd05913">
    <property type="entry name" value="PaaK"/>
    <property type="match status" value="1"/>
</dbReference>
<dbReference type="Proteomes" id="UP000062768">
    <property type="component" value="Chromosome I"/>
</dbReference>
<feature type="domain" description="AMP-dependent synthetase/ligase" evidence="5">
    <location>
        <begin position="78"/>
        <end position="284"/>
    </location>
</feature>
<dbReference type="EMBL" id="LN734822">
    <property type="protein sequence ID" value="CEL24904.1"/>
    <property type="molecule type" value="Genomic_DNA"/>
</dbReference>
<dbReference type="RefSeq" id="WP_048085075.1">
    <property type="nucleotide sequence ID" value="NZ_CP006933.1"/>
</dbReference>
<dbReference type="Gene3D" id="3.30.300.30">
    <property type="match status" value="1"/>
</dbReference>
<comment type="subunit">
    <text evidence="2">Monomer.</text>
</comment>
<dbReference type="GO" id="GO:0047475">
    <property type="term" value="F:phenylacetate-CoA ligase activity"/>
    <property type="evidence" value="ECO:0007669"/>
    <property type="project" value="UniProtKB-EC"/>
</dbReference>
<keyword evidence="4" id="KW-0547">Nucleotide-binding</keyword>
<dbReference type="InterPro" id="IPR028154">
    <property type="entry name" value="AMP-dep_Lig_C"/>
</dbReference>
<evidence type="ECO:0000313" key="8">
    <source>
        <dbReference type="EMBL" id="CEL24904.1"/>
    </source>
</evidence>
<dbReference type="Gene3D" id="3.40.50.12780">
    <property type="entry name" value="N-terminal domain of ligase-like"/>
    <property type="match status" value="1"/>
</dbReference>
<dbReference type="EC" id="6.2.1.30" evidence="8"/>
<dbReference type="PANTHER" id="PTHR43439">
    <property type="entry name" value="PHENYLACETATE-COENZYME A LIGASE"/>
    <property type="match status" value="1"/>
</dbReference>
<dbReference type="InterPro" id="IPR051414">
    <property type="entry name" value="Adenylate-forming_Reductase"/>
</dbReference>
<keyword evidence="3 8" id="KW-0436">Ligase</keyword>
<evidence type="ECO:0000313" key="9">
    <source>
        <dbReference type="Proteomes" id="UP000029661"/>
    </source>
</evidence>
<accession>A0A089ZV65</accession>